<dbReference type="EMBL" id="WSFT01000012">
    <property type="protein sequence ID" value="MBS4537096.1"/>
    <property type="molecule type" value="Genomic_DNA"/>
</dbReference>
<proteinExistence type="predicted"/>
<name>A0A942Z567_9FIRM</name>
<dbReference type="Proteomes" id="UP000724672">
    <property type="component" value="Unassembled WGS sequence"/>
</dbReference>
<comment type="caution">
    <text evidence="2">The sequence shown here is derived from an EMBL/GenBank/DDBJ whole genome shotgun (WGS) entry which is preliminary data.</text>
</comment>
<dbReference type="InterPro" id="IPR052509">
    <property type="entry name" value="Metal_resp_DNA-bind_regulator"/>
</dbReference>
<dbReference type="InterPro" id="IPR036390">
    <property type="entry name" value="WH_DNA-bd_sf"/>
</dbReference>
<evidence type="ECO:0000259" key="1">
    <source>
        <dbReference type="Pfam" id="PF03551"/>
    </source>
</evidence>
<feature type="domain" description="Transcription regulator PadR N-terminal" evidence="1">
    <location>
        <begin position="16"/>
        <end position="86"/>
    </location>
</feature>
<dbReference type="SUPFAM" id="SSF46785">
    <property type="entry name" value="Winged helix' DNA-binding domain"/>
    <property type="match status" value="1"/>
</dbReference>
<accession>A0A942Z567</accession>
<dbReference type="PANTHER" id="PTHR33169:SF25">
    <property type="entry name" value="DNA-BINDING PROTEIN YIZB-RELATED"/>
    <property type="match status" value="1"/>
</dbReference>
<dbReference type="Pfam" id="PF03551">
    <property type="entry name" value="PadR"/>
    <property type="match status" value="1"/>
</dbReference>
<evidence type="ECO:0000313" key="2">
    <source>
        <dbReference type="EMBL" id="MBS4537096.1"/>
    </source>
</evidence>
<evidence type="ECO:0000313" key="3">
    <source>
        <dbReference type="Proteomes" id="UP000724672"/>
    </source>
</evidence>
<dbReference type="InterPro" id="IPR036388">
    <property type="entry name" value="WH-like_DNA-bd_sf"/>
</dbReference>
<reference evidence="2" key="1">
    <citation type="submission" date="2019-12" db="EMBL/GenBank/DDBJ databases">
        <title>Clostridiaceae gen. nov. sp. nov., isolated from sediment in Xinjiang, China.</title>
        <authorList>
            <person name="Zhang R."/>
        </authorList>
    </citation>
    <scope>NUCLEOTIDE SEQUENCE</scope>
    <source>
        <strain evidence="2">D2Q-11</strain>
    </source>
</reference>
<sequence>MTQNTQLLKGILEGCILEVISINPIYGYELSVKLQEYDLNVSEGSIYPVLLRLQKKKLIKGEVKKSPNGPNRKYYYLTEEGIKSLEDFKENWNKIRNQVDNLLNWEELE</sequence>
<dbReference type="PANTHER" id="PTHR33169">
    <property type="entry name" value="PADR-FAMILY TRANSCRIPTIONAL REGULATOR"/>
    <property type="match status" value="1"/>
</dbReference>
<keyword evidence="3" id="KW-1185">Reference proteome</keyword>
<dbReference type="RefSeq" id="WP_203365027.1">
    <property type="nucleotide sequence ID" value="NZ_WSFT01000012.1"/>
</dbReference>
<dbReference type="Gene3D" id="1.10.10.10">
    <property type="entry name" value="Winged helix-like DNA-binding domain superfamily/Winged helix DNA-binding domain"/>
    <property type="match status" value="1"/>
</dbReference>
<organism evidence="2 3">
    <name type="scientific">Anaeromonas frigoriresistens</name>
    <dbReference type="NCBI Taxonomy" id="2683708"/>
    <lineage>
        <taxon>Bacteria</taxon>
        <taxon>Bacillati</taxon>
        <taxon>Bacillota</taxon>
        <taxon>Tissierellia</taxon>
        <taxon>Tissierellales</taxon>
        <taxon>Thermohalobacteraceae</taxon>
        <taxon>Anaeromonas</taxon>
    </lineage>
</organism>
<protein>
    <submittedName>
        <fullName evidence="2">PadR family transcriptional regulator</fullName>
    </submittedName>
</protein>
<dbReference type="InterPro" id="IPR005149">
    <property type="entry name" value="Tscrpt_reg_PadR_N"/>
</dbReference>
<dbReference type="AlphaFoldDB" id="A0A942Z567"/>
<gene>
    <name evidence="2" type="ORF">GOQ27_01400</name>
</gene>